<dbReference type="Proteomes" id="UP000002630">
    <property type="component" value="Linkage Group LG16"/>
</dbReference>
<dbReference type="InterPro" id="IPR011701">
    <property type="entry name" value="MFS"/>
</dbReference>
<evidence type="ECO:0000313" key="9">
    <source>
        <dbReference type="EMBL" id="CBN80288.1"/>
    </source>
</evidence>
<evidence type="ECO:0000313" key="10">
    <source>
        <dbReference type="Proteomes" id="UP000002630"/>
    </source>
</evidence>
<dbReference type="OrthoDB" id="10262656at2759"/>
<evidence type="ECO:0000256" key="3">
    <source>
        <dbReference type="ARBA" id="ARBA00022692"/>
    </source>
</evidence>
<feature type="compositionally biased region" description="Basic and acidic residues" evidence="6">
    <location>
        <begin position="310"/>
        <end position="320"/>
    </location>
</feature>
<accession>D8LP17</accession>
<name>D8LP17_ECTSI</name>
<dbReference type="PANTHER" id="PTHR23504">
    <property type="entry name" value="MAJOR FACILITATOR SUPERFAMILY DOMAIN-CONTAINING PROTEIN 10"/>
    <property type="match status" value="1"/>
</dbReference>
<sequence>MAASPATGAVATGTAFPYRPVVILALVLTTNGYTLSNLFPYVGTMTMHLLGLSTTNESGYYAGYVASSFTFGRFLTAYVWGNAADTIGRKPVVIVGLSSIMACSVVFGLSTSFAMAVGSRFVLGLTNGIMPAVRTLTREVCGPEHVVSGMNYIAGSKGVGLVMGTAIGGLLAQPASTYPGVFSATGVFARYPFLLPNLVGAGFALVMLALVIVFLPETRTSNKADARAAPRREAFPAANAISVAGRKLRKSSRSQLEYKPLKDNEEADSEQRKSAVSNYRSTKYRDAASPTGTELVLQGKRGRMATNRYEPLKDDGERGIQNDPTDNSCPGEGEGEDVPGPSRAEEIEPGMCEAGGLLSTPNVKMVIFIAAMAQMSSIGFDEVYPLWAVSTTDVGGLGWAPVQIGKACIHARGVRYPWW</sequence>
<dbReference type="PROSITE" id="PS50850">
    <property type="entry name" value="MFS"/>
    <property type="match status" value="1"/>
</dbReference>
<dbReference type="eggNOG" id="KOG2615">
    <property type="taxonomic scope" value="Eukaryota"/>
</dbReference>
<keyword evidence="4 7" id="KW-1133">Transmembrane helix</keyword>
<evidence type="ECO:0000259" key="8">
    <source>
        <dbReference type="PROSITE" id="PS50850"/>
    </source>
</evidence>
<protein>
    <recommendedName>
        <fullName evidence="8">Major facilitator superfamily (MFS) profile domain-containing protein</fullName>
    </recommendedName>
</protein>
<feature type="transmembrane region" description="Helical" evidence="7">
    <location>
        <begin position="193"/>
        <end position="215"/>
    </location>
</feature>
<feature type="domain" description="Major facilitator superfamily (MFS) profile" evidence="8">
    <location>
        <begin position="20"/>
        <end position="419"/>
    </location>
</feature>
<dbReference type="EMBL" id="FN648730">
    <property type="protein sequence ID" value="CBN80288.1"/>
    <property type="molecule type" value="Genomic_DNA"/>
</dbReference>
<dbReference type="GO" id="GO:0022857">
    <property type="term" value="F:transmembrane transporter activity"/>
    <property type="evidence" value="ECO:0007669"/>
    <property type="project" value="InterPro"/>
</dbReference>
<proteinExistence type="predicted"/>
<feature type="transmembrane region" description="Helical" evidence="7">
    <location>
        <begin position="92"/>
        <end position="117"/>
    </location>
</feature>
<dbReference type="Gene3D" id="1.20.1250.20">
    <property type="entry name" value="MFS general substrate transporter like domains"/>
    <property type="match status" value="1"/>
</dbReference>
<keyword evidence="10" id="KW-1185">Reference proteome</keyword>
<evidence type="ECO:0000256" key="1">
    <source>
        <dbReference type="ARBA" id="ARBA00004141"/>
    </source>
</evidence>
<reference evidence="9 10" key="1">
    <citation type="journal article" date="2010" name="Nature">
        <title>The Ectocarpus genome and the independent evolution of multicellularity in brown algae.</title>
        <authorList>
            <person name="Cock J.M."/>
            <person name="Sterck L."/>
            <person name="Rouze P."/>
            <person name="Scornet D."/>
            <person name="Allen A.E."/>
            <person name="Amoutzias G."/>
            <person name="Anthouard V."/>
            <person name="Artiguenave F."/>
            <person name="Aury J.M."/>
            <person name="Badger J.H."/>
            <person name="Beszteri B."/>
            <person name="Billiau K."/>
            <person name="Bonnet E."/>
            <person name="Bothwell J.H."/>
            <person name="Bowler C."/>
            <person name="Boyen C."/>
            <person name="Brownlee C."/>
            <person name="Carrano C.J."/>
            <person name="Charrier B."/>
            <person name="Cho G.Y."/>
            <person name="Coelho S.M."/>
            <person name="Collen J."/>
            <person name="Corre E."/>
            <person name="Da Silva C."/>
            <person name="Delage L."/>
            <person name="Delaroque N."/>
            <person name="Dittami S.M."/>
            <person name="Doulbeau S."/>
            <person name="Elias M."/>
            <person name="Farnham G."/>
            <person name="Gachon C.M."/>
            <person name="Gschloessl B."/>
            <person name="Heesch S."/>
            <person name="Jabbari K."/>
            <person name="Jubin C."/>
            <person name="Kawai H."/>
            <person name="Kimura K."/>
            <person name="Kloareg B."/>
            <person name="Kupper F.C."/>
            <person name="Lang D."/>
            <person name="Le Bail A."/>
            <person name="Leblanc C."/>
            <person name="Lerouge P."/>
            <person name="Lohr M."/>
            <person name="Lopez P.J."/>
            <person name="Martens C."/>
            <person name="Maumus F."/>
            <person name="Michel G."/>
            <person name="Miranda-Saavedra D."/>
            <person name="Morales J."/>
            <person name="Moreau H."/>
            <person name="Motomura T."/>
            <person name="Nagasato C."/>
            <person name="Napoli C.A."/>
            <person name="Nelson D.R."/>
            <person name="Nyvall-Collen P."/>
            <person name="Peters A.F."/>
            <person name="Pommier C."/>
            <person name="Potin P."/>
            <person name="Poulain J."/>
            <person name="Quesneville H."/>
            <person name="Read B."/>
            <person name="Rensing S.A."/>
            <person name="Ritter A."/>
            <person name="Rousvoal S."/>
            <person name="Samanta M."/>
            <person name="Samson G."/>
            <person name="Schroeder D.C."/>
            <person name="Segurens B."/>
            <person name="Strittmatter M."/>
            <person name="Tonon T."/>
            <person name="Tregear J.W."/>
            <person name="Valentin K."/>
            <person name="von Dassow P."/>
            <person name="Yamagishi T."/>
            <person name="Van de Peer Y."/>
            <person name="Wincker P."/>
        </authorList>
    </citation>
    <scope>NUCLEOTIDE SEQUENCE [LARGE SCALE GENOMIC DNA]</scope>
    <source>
        <strain evidence="10">Ec32 / CCAP1310/4</strain>
    </source>
</reference>
<dbReference type="AlphaFoldDB" id="D8LP17"/>
<keyword evidence="2" id="KW-0813">Transport</keyword>
<dbReference type="Pfam" id="PF07690">
    <property type="entry name" value="MFS_1"/>
    <property type="match status" value="1"/>
</dbReference>
<dbReference type="InParanoid" id="D8LP17"/>
<dbReference type="OMA" id="YGMACAV"/>
<organism evidence="9 10">
    <name type="scientific">Ectocarpus siliculosus</name>
    <name type="common">Brown alga</name>
    <name type="synonym">Conferva siliculosa</name>
    <dbReference type="NCBI Taxonomy" id="2880"/>
    <lineage>
        <taxon>Eukaryota</taxon>
        <taxon>Sar</taxon>
        <taxon>Stramenopiles</taxon>
        <taxon>Ochrophyta</taxon>
        <taxon>PX clade</taxon>
        <taxon>Phaeophyceae</taxon>
        <taxon>Ectocarpales</taxon>
        <taxon>Ectocarpaceae</taxon>
        <taxon>Ectocarpus</taxon>
    </lineage>
</organism>
<dbReference type="GO" id="GO:0016020">
    <property type="term" value="C:membrane"/>
    <property type="evidence" value="ECO:0007669"/>
    <property type="project" value="UniProtKB-SubCell"/>
</dbReference>
<feature type="transmembrane region" description="Helical" evidence="7">
    <location>
        <begin position="61"/>
        <end position="80"/>
    </location>
</feature>
<evidence type="ECO:0000256" key="6">
    <source>
        <dbReference type="SAM" id="MobiDB-lite"/>
    </source>
</evidence>
<feature type="compositionally biased region" description="Basic and acidic residues" evidence="6">
    <location>
        <begin position="259"/>
        <end position="273"/>
    </location>
</feature>
<comment type="subcellular location">
    <subcellularLocation>
        <location evidence="1">Membrane</location>
        <topology evidence="1">Multi-pass membrane protein</topology>
    </subcellularLocation>
</comment>
<gene>
    <name evidence="9" type="ORF">Esi_0052_0024</name>
</gene>
<evidence type="ECO:0000256" key="7">
    <source>
        <dbReference type="SAM" id="Phobius"/>
    </source>
</evidence>
<evidence type="ECO:0000256" key="5">
    <source>
        <dbReference type="ARBA" id="ARBA00023136"/>
    </source>
</evidence>
<feature type="region of interest" description="Disordered" evidence="6">
    <location>
        <begin position="252"/>
        <end position="345"/>
    </location>
</feature>
<evidence type="ECO:0000256" key="4">
    <source>
        <dbReference type="ARBA" id="ARBA00022989"/>
    </source>
</evidence>
<dbReference type="PANTHER" id="PTHR23504:SF15">
    <property type="entry name" value="MAJOR FACILITATOR SUPERFAMILY (MFS) PROFILE DOMAIN-CONTAINING PROTEIN"/>
    <property type="match status" value="1"/>
</dbReference>
<dbReference type="EMBL" id="FN649741">
    <property type="protein sequence ID" value="CBN80288.1"/>
    <property type="molecule type" value="Genomic_DNA"/>
</dbReference>
<keyword evidence="5 7" id="KW-0472">Membrane</keyword>
<dbReference type="SUPFAM" id="SSF103473">
    <property type="entry name" value="MFS general substrate transporter"/>
    <property type="match status" value="1"/>
</dbReference>
<dbReference type="InterPro" id="IPR020846">
    <property type="entry name" value="MFS_dom"/>
</dbReference>
<keyword evidence="3 7" id="KW-0812">Transmembrane</keyword>
<dbReference type="InterPro" id="IPR036259">
    <property type="entry name" value="MFS_trans_sf"/>
</dbReference>
<feature type="transmembrane region" description="Helical" evidence="7">
    <location>
        <begin position="21"/>
        <end position="41"/>
    </location>
</feature>
<evidence type="ECO:0000256" key="2">
    <source>
        <dbReference type="ARBA" id="ARBA00022448"/>
    </source>
</evidence>